<dbReference type="InterPro" id="IPR059179">
    <property type="entry name" value="MLKL-like_MCAfunc"/>
</dbReference>
<dbReference type="InterPro" id="IPR049052">
    <property type="entry name" value="nSTAND1"/>
</dbReference>
<dbReference type="Pfam" id="PF20703">
    <property type="entry name" value="nSTAND1"/>
    <property type="match status" value="1"/>
</dbReference>
<dbReference type="GO" id="GO:0007166">
    <property type="term" value="P:cell surface receptor signaling pathway"/>
    <property type="evidence" value="ECO:0007669"/>
    <property type="project" value="InterPro"/>
</dbReference>
<dbReference type="PANTHER" id="PTHR47691:SF3">
    <property type="entry name" value="HTH-TYPE TRANSCRIPTIONAL REGULATOR RV0890C-RELATED"/>
    <property type="match status" value="1"/>
</dbReference>
<gene>
    <name evidence="2" type="ORF">FB45DRAFT_1005319</name>
</gene>
<evidence type="ECO:0000313" key="3">
    <source>
        <dbReference type="Proteomes" id="UP001221142"/>
    </source>
</evidence>
<dbReference type="GO" id="GO:0016787">
    <property type="term" value="F:hydrolase activity"/>
    <property type="evidence" value="ECO:0007669"/>
    <property type="project" value="UniProtKB-KW"/>
</dbReference>
<dbReference type="InterPro" id="IPR036537">
    <property type="entry name" value="Adaptor_Cbl_N_dom_sf"/>
</dbReference>
<dbReference type="SUPFAM" id="SSF52540">
    <property type="entry name" value="P-loop containing nucleoside triphosphate hydrolases"/>
    <property type="match status" value="1"/>
</dbReference>
<protein>
    <submittedName>
        <fullName evidence="2">P-loop containing nucleoside triphosphate hydrolase protein</fullName>
    </submittedName>
</protein>
<sequence>MQPAIQSTVMPTQLNTLIECLKLSVSTLTELCDAFSAPFLKAISSTTAALVVSIQNVKRNQDQCVLLAEQVQVVLSAIARLHMVSERGAGVGTLDLGHIGEFTETLHKIYVFTEAQHDVGIIKRIFRFNENQALLSDCKAGMQKAFVSFKLQSNMLYDIAEMQSNIQKLHEELTEILSGFSDGAPSDYLSINQAHSTEQSSVSFSLLPPEPKIFHGRQSEVQHILALFSQATPRVIILGPGGIGKTSLARAVLHHPTIAGQYTRRVFIPCDSAPSFMELTALFAFNLGLDPAANLARPIVQFFKNSPPTLLVLDNFETSWEPDESREEVEKLLSLLADVPHLGLLVTMRGAEKPNTVQWTRPFIPPLAPLSHEAAFQTFIDIADDVHELGDVQKLLALTDYLPLAVDIMAHLVDYEECSGLLSKWEQQRTSMIALGTDRKSSLDVSIELSLSSPRLAALPDAKNLLSLLSILPDGLSDSELQQSNIPIDDILTCKAVLLRTSLGYMSSDNPPRLKLLAPIREYLALVHPPVQSHIRHLREAFHPLLKLSIQNFGLVSGISTLKGLTSNRGNLRNLIVLGLGPDSPDRKSSIESAIALNSFMRLTGQGCTDVMKKIPTVLPELQDSHLEVQYITQVLNSWLVSPQLSSDPESLIVRGEEIFAGVQDLVLESDFHSAIGEYYCVCRLNDSSLAKEHVVVIIIPRPSTRFYLLSYY</sequence>
<dbReference type="EMBL" id="JARKIF010000012">
    <property type="protein sequence ID" value="KAJ7626169.1"/>
    <property type="molecule type" value="Genomic_DNA"/>
</dbReference>
<keyword evidence="3" id="KW-1185">Reference proteome</keyword>
<comment type="caution">
    <text evidence="2">The sequence shown here is derived from an EMBL/GenBank/DDBJ whole genome shotgun (WGS) entry which is preliminary data.</text>
</comment>
<feature type="domain" description="Novel STAND NTPase 1" evidence="1">
    <location>
        <begin position="211"/>
        <end position="349"/>
    </location>
</feature>
<name>A0AAD7BP93_9AGAR</name>
<dbReference type="InterPro" id="IPR027417">
    <property type="entry name" value="P-loop_NTPase"/>
</dbReference>
<proteinExistence type="predicted"/>
<dbReference type="Proteomes" id="UP001221142">
    <property type="component" value="Unassembled WGS sequence"/>
</dbReference>
<dbReference type="AlphaFoldDB" id="A0AAD7BP93"/>
<reference evidence="2" key="1">
    <citation type="submission" date="2023-03" db="EMBL/GenBank/DDBJ databases">
        <title>Massive genome expansion in bonnet fungi (Mycena s.s.) driven by repeated elements and novel gene families across ecological guilds.</title>
        <authorList>
            <consortium name="Lawrence Berkeley National Laboratory"/>
            <person name="Harder C.B."/>
            <person name="Miyauchi S."/>
            <person name="Viragh M."/>
            <person name="Kuo A."/>
            <person name="Thoen E."/>
            <person name="Andreopoulos B."/>
            <person name="Lu D."/>
            <person name="Skrede I."/>
            <person name="Drula E."/>
            <person name="Henrissat B."/>
            <person name="Morin E."/>
            <person name="Kohler A."/>
            <person name="Barry K."/>
            <person name="LaButti K."/>
            <person name="Morin E."/>
            <person name="Salamov A."/>
            <person name="Lipzen A."/>
            <person name="Mereny Z."/>
            <person name="Hegedus B."/>
            <person name="Baldrian P."/>
            <person name="Stursova M."/>
            <person name="Weitz H."/>
            <person name="Taylor A."/>
            <person name="Grigoriev I.V."/>
            <person name="Nagy L.G."/>
            <person name="Martin F."/>
            <person name="Kauserud H."/>
        </authorList>
    </citation>
    <scope>NUCLEOTIDE SEQUENCE</scope>
    <source>
        <strain evidence="2">9284</strain>
    </source>
</reference>
<dbReference type="Gene3D" id="3.40.50.300">
    <property type="entry name" value="P-loop containing nucleotide triphosphate hydrolases"/>
    <property type="match status" value="1"/>
</dbReference>
<evidence type="ECO:0000313" key="2">
    <source>
        <dbReference type="EMBL" id="KAJ7626169.1"/>
    </source>
</evidence>
<dbReference type="Gene3D" id="1.20.930.20">
    <property type="entry name" value="Adaptor protein Cbl, N-terminal domain"/>
    <property type="match status" value="1"/>
</dbReference>
<evidence type="ECO:0000259" key="1">
    <source>
        <dbReference type="Pfam" id="PF20703"/>
    </source>
</evidence>
<dbReference type="CDD" id="cd21037">
    <property type="entry name" value="MLKL_NTD"/>
    <property type="match status" value="1"/>
</dbReference>
<accession>A0AAD7BP93</accession>
<keyword evidence="2" id="KW-0378">Hydrolase</keyword>
<organism evidence="2 3">
    <name type="scientific">Roridomyces roridus</name>
    <dbReference type="NCBI Taxonomy" id="1738132"/>
    <lineage>
        <taxon>Eukaryota</taxon>
        <taxon>Fungi</taxon>
        <taxon>Dikarya</taxon>
        <taxon>Basidiomycota</taxon>
        <taxon>Agaricomycotina</taxon>
        <taxon>Agaricomycetes</taxon>
        <taxon>Agaricomycetidae</taxon>
        <taxon>Agaricales</taxon>
        <taxon>Marasmiineae</taxon>
        <taxon>Mycenaceae</taxon>
        <taxon>Roridomyces</taxon>
    </lineage>
</organism>
<dbReference type="PANTHER" id="PTHR47691">
    <property type="entry name" value="REGULATOR-RELATED"/>
    <property type="match status" value="1"/>
</dbReference>